<feature type="domain" description="Helicase ATP-binding" evidence="1">
    <location>
        <begin position="54"/>
        <end position="265"/>
    </location>
</feature>
<accession>A0A1H3U3U8</accession>
<dbReference type="RefSeq" id="WP_019600552.1">
    <property type="nucleotide sequence ID" value="NZ_FNQC01000027.1"/>
</dbReference>
<dbReference type="Proteomes" id="UP000199663">
    <property type="component" value="Unassembled WGS sequence"/>
</dbReference>
<gene>
    <name evidence="2" type="ORF">SAMN05444412_12717</name>
</gene>
<dbReference type="InterPro" id="IPR014001">
    <property type="entry name" value="Helicase_ATP-bd"/>
</dbReference>
<name>A0A1H3U3U8_9BACT</name>
<keyword evidence="3" id="KW-1185">Reference proteome</keyword>
<comment type="caution">
    <text evidence="2">The sequence shown here is derived from an EMBL/GenBank/DDBJ whole genome shotgun (WGS) entry which is preliminary data.</text>
</comment>
<dbReference type="PROSITE" id="PS51192">
    <property type="entry name" value="HELICASE_ATP_BIND_1"/>
    <property type="match status" value="1"/>
</dbReference>
<protein>
    <submittedName>
        <fullName evidence="2">Type III restriction enzyme</fullName>
    </submittedName>
</protein>
<dbReference type="CDD" id="cd18785">
    <property type="entry name" value="SF2_C"/>
    <property type="match status" value="1"/>
</dbReference>
<dbReference type="InterPro" id="IPR027417">
    <property type="entry name" value="P-loop_NTPase"/>
</dbReference>
<evidence type="ECO:0000259" key="1">
    <source>
        <dbReference type="PROSITE" id="PS51192"/>
    </source>
</evidence>
<dbReference type="SUPFAM" id="SSF52540">
    <property type="entry name" value="P-loop containing nucleoside triphosphate hydrolases"/>
    <property type="match status" value="2"/>
</dbReference>
<proteinExistence type="predicted"/>
<evidence type="ECO:0000313" key="3">
    <source>
        <dbReference type="Proteomes" id="UP000199663"/>
    </source>
</evidence>
<dbReference type="EMBL" id="FNQC01000027">
    <property type="protein sequence ID" value="SDZ56977.1"/>
    <property type="molecule type" value="Genomic_DNA"/>
</dbReference>
<dbReference type="PANTHER" id="PTHR47396:SF1">
    <property type="entry name" value="ATP-DEPENDENT HELICASE IRC3-RELATED"/>
    <property type="match status" value="1"/>
</dbReference>
<sequence length="886" mass="101674">MELKSYQRRVIENLEEYLGYVQEHKSLAKAFNQYWEDKIGPYNPLDGTGMETYKNNIPNAAHVCVKVPTAGGKTFIAVNALHTIFSAYDSAKPKAVIWLVPWSNLLQQTVNTLSNPEHPYRQKLNSLFNNRVEIYQKADLLQGSNFNPTVVKDQLSIFVMSFASLRANNKEDRKVFQENGQLESFVSQYKSDEHILSGVDDTALINVLRYLNPVLVVDESHNAESDLSVDMLKNLNPSFILDLTATPKANSNIVSLVPAIELKKEHMVKLPVIVYNNHDKTEVINNALHLQRKLEILAIKQEAEGGRYIRPIVLFQAQPKTKNDNTTFEKLKEQLLGLGIPESHIKIKTANIDELKGIDLMSKNCEVRYIITINALKEGWDCPFAYILASLADKSSSVDVEQILGRVLRQPYVQRHKDFQLNLSYVLTASAKFNETLQSIVKGLQESGFSEKDYRKVDKMTEEEKKTVAVNPIESFLFPEQQSEQEDIIDKNRVTFDPSRYPSGADETSDNQWKETTSVIEEIEAIAEEQNRKLEEQIKEQEKQPVDENIFQEMGAKVKRYKVKESNKDYIAKIEFPQFFIKVTASDIFGTDEELLNRDSLLKDFKLSDEDIKIDFDKISSDLYKIDLEEAKKNEYRPSFTKIEDNLVKDPIAEYILAKPKENQITDITHQMMQIIGNMYPIPDQEIKVYIGRILKSMNTEQLRDILVRKWSYTDKIKAKIRQLTDSYAEGRFNDLLKSKKIKTKVNWKLGNEIVPGNIGSSIGNSLYEREGSMNGFEERVAMEIGTASNVAFWHRNLERGKGFYINGFKANHYPDFILQTKSHKTILIETKGDHLDGSDSEAKCRLGNEWERQAGQDFSYFMVFDKKEIKGAYTLDKAKELISQM</sequence>
<dbReference type="InterPro" id="IPR050742">
    <property type="entry name" value="Helicase_Restrict-Modif_Enz"/>
</dbReference>
<evidence type="ECO:0000313" key="2">
    <source>
        <dbReference type="EMBL" id="SDZ56977.1"/>
    </source>
</evidence>
<dbReference type="Gene3D" id="3.40.50.300">
    <property type="entry name" value="P-loop containing nucleotide triphosphate hydrolases"/>
    <property type="match status" value="2"/>
</dbReference>
<dbReference type="PANTHER" id="PTHR47396">
    <property type="entry name" value="TYPE I RESTRICTION ENZYME ECOKI R PROTEIN"/>
    <property type="match status" value="1"/>
</dbReference>
<dbReference type="Pfam" id="PF04851">
    <property type="entry name" value="ResIII"/>
    <property type="match status" value="1"/>
</dbReference>
<organism evidence="2 3">
    <name type="scientific">Rhodonellum ikkaensis</name>
    <dbReference type="NCBI Taxonomy" id="336829"/>
    <lineage>
        <taxon>Bacteria</taxon>
        <taxon>Pseudomonadati</taxon>
        <taxon>Bacteroidota</taxon>
        <taxon>Cytophagia</taxon>
        <taxon>Cytophagales</taxon>
        <taxon>Cytophagaceae</taxon>
        <taxon>Rhodonellum</taxon>
    </lineage>
</organism>
<reference evidence="2 3" key="1">
    <citation type="submission" date="2016-10" db="EMBL/GenBank/DDBJ databases">
        <authorList>
            <person name="Varghese N."/>
            <person name="Submissions S."/>
        </authorList>
    </citation>
    <scope>NUCLEOTIDE SEQUENCE [LARGE SCALE GENOMIC DNA]</scope>
    <source>
        <strain evidence="2 3">DSM 17997</strain>
    </source>
</reference>
<dbReference type="InterPro" id="IPR006935">
    <property type="entry name" value="Helicase/UvrB_N"/>
</dbReference>